<evidence type="ECO:0000256" key="2">
    <source>
        <dbReference type="ARBA" id="ARBA00022692"/>
    </source>
</evidence>
<dbReference type="PANTHER" id="PTHR15260">
    <property type="entry name" value="SARCOSPAN"/>
    <property type="match status" value="1"/>
</dbReference>
<evidence type="ECO:0000256" key="5">
    <source>
        <dbReference type="SAM" id="Phobius"/>
    </source>
</evidence>
<proteinExistence type="predicted"/>
<evidence type="ECO:0000313" key="6">
    <source>
        <dbReference type="EMBL" id="KAJ8301376.1"/>
    </source>
</evidence>
<keyword evidence="4 5" id="KW-0472">Membrane</keyword>
<evidence type="ECO:0000256" key="1">
    <source>
        <dbReference type="ARBA" id="ARBA00004141"/>
    </source>
</evidence>
<sequence>MENGRPRAHSASSLKSIGLYNPGQKWSKRQARSTPELRLYMQQSMLSGLNTTVPQSLIPHDLNCRHKPKRRRGKDNSCGLFCRECCTCKLFLAILQLFVGAATTAVAFYLFYFVTTSLKTRETPYWAGIPLFLAGIVGIYHCANDYDNFIGNTRHFVVKTFCFILSVICIFVCLVASTFPVIHIVRLYSFHHCEVSSNGCQCFASHDPNSRVFTYESIGNCEELYCLVKLLLIAESSLCVLGSIISFWYVILLWRSKYGGVYSGIRYSPTSVNGDI</sequence>
<evidence type="ECO:0000256" key="3">
    <source>
        <dbReference type="ARBA" id="ARBA00022989"/>
    </source>
</evidence>
<feature type="transmembrane region" description="Helical" evidence="5">
    <location>
        <begin position="156"/>
        <end position="182"/>
    </location>
</feature>
<dbReference type="PANTHER" id="PTHR15260:SF1">
    <property type="entry name" value="SARCOSPAN"/>
    <property type="match status" value="1"/>
</dbReference>
<dbReference type="InterPro" id="IPR030429">
    <property type="entry name" value="Sarcospan"/>
</dbReference>
<feature type="transmembrane region" description="Helical" evidence="5">
    <location>
        <begin position="90"/>
        <end position="113"/>
    </location>
</feature>
<protein>
    <recommendedName>
        <fullName evidence="8">Sarcospan</fullName>
    </recommendedName>
</protein>
<gene>
    <name evidence="6" type="ORF">KUTeg_020363</name>
</gene>
<accession>A0ABQ9EC19</accession>
<evidence type="ECO:0000313" key="7">
    <source>
        <dbReference type="Proteomes" id="UP001217089"/>
    </source>
</evidence>
<dbReference type="EMBL" id="JARBDR010000918">
    <property type="protein sequence ID" value="KAJ8301376.1"/>
    <property type="molecule type" value="Genomic_DNA"/>
</dbReference>
<dbReference type="Pfam" id="PF04103">
    <property type="entry name" value="CD20"/>
    <property type="match status" value="1"/>
</dbReference>
<dbReference type="InterPro" id="IPR007237">
    <property type="entry name" value="CD20-like"/>
</dbReference>
<keyword evidence="2 5" id="KW-0812">Transmembrane</keyword>
<evidence type="ECO:0008006" key="8">
    <source>
        <dbReference type="Google" id="ProtNLM"/>
    </source>
</evidence>
<feature type="transmembrane region" description="Helical" evidence="5">
    <location>
        <begin position="125"/>
        <end position="144"/>
    </location>
</feature>
<comment type="caution">
    <text evidence="6">The sequence shown here is derived from an EMBL/GenBank/DDBJ whole genome shotgun (WGS) entry which is preliminary data.</text>
</comment>
<organism evidence="6 7">
    <name type="scientific">Tegillarca granosa</name>
    <name type="common">Malaysian cockle</name>
    <name type="synonym">Anadara granosa</name>
    <dbReference type="NCBI Taxonomy" id="220873"/>
    <lineage>
        <taxon>Eukaryota</taxon>
        <taxon>Metazoa</taxon>
        <taxon>Spiralia</taxon>
        <taxon>Lophotrochozoa</taxon>
        <taxon>Mollusca</taxon>
        <taxon>Bivalvia</taxon>
        <taxon>Autobranchia</taxon>
        <taxon>Pteriomorphia</taxon>
        <taxon>Arcoida</taxon>
        <taxon>Arcoidea</taxon>
        <taxon>Arcidae</taxon>
        <taxon>Tegillarca</taxon>
    </lineage>
</organism>
<comment type="subcellular location">
    <subcellularLocation>
        <location evidence="1">Membrane</location>
        <topology evidence="1">Multi-pass membrane protein</topology>
    </subcellularLocation>
</comment>
<dbReference type="Proteomes" id="UP001217089">
    <property type="component" value="Unassembled WGS sequence"/>
</dbReference>
<reference evidence="6 7" key="1">
    <citation type="submission" date="2022-12" db="EMBL/GenBank/DDBJ databases">
        <title>Chromosome-level genome of Tegillarca granosa.</title>
        <authorList>
            <person name="Kim J."/>
        </authorList>
    </citation>
    <scope>NUCLEOTIDE SEQUENCE [LARGE SCALE GENOMIC DNA]</scope>
    <source>
        <strain evidence="6">Teg-2019</strain>
        <tissue evidence="6">Adductor muscle</tissue>
    </source>
</reference>
<feature type="transmembrane region" description="Helical" evidence="5">
    <location>
        <begin position="230"/>
        <end position="254"/>
    </location>
</feature>
<evidence type="ECO:0000256" key="4">
    <source>
        <dbReference type="ARBA" id="ARBA00023136"/>
    </source>
</evidence>
<name>A0ABQ9EC19_TEGGR</name>
<keyword evidence="7" id="KW-1185">Reference proteome</keyword>
<keyword evidence="3 5" id="KW-1133">Transmembrane helix</keyword>